<keyword evidence="7" id="KW-1185">Reference proteome</keyword>
<name>A0A1M5SEE0_9FLAO</name>
<feature type="transmembrane region" description="Helical" evidence="2">
    <location>
        <begin position="65"/>
        <end position="84"/>
    </location>
</feature>
<dbReference type="InterPro" id="IPR036691">
    <property type="entry name" value="Endo/exonu/phosph_ase_sf"/>
</dbReference>
<dbReference type="SUPFAM" id="SSF56219">
    <property type="entry name" value="DNase I-like"/>
    <property type="match status" value="1"/>
</dbReference>
<accession>A0A1M5SEE0</accession>
<evidence type="ECO:0000256" key="2">
    <source>
        <dbReference type="SAM" id="Phobius"/>
    </source>
</evidence>
<reference evidence="4 7" key="3">
    <citation type="submission" date="2018-07" db="EMBL/GenBank/DDBJ databases">
        <title>Leeuwenhoekiella genomics.</title>
        <authorList>
            <person name="Tahon G."/>
            <person name="Willems A."/>
        </authorList>
    </citation>
    <scope>NUCLEOTIDE SEQUENCE [LARGE SCALE GENOMIC DNA]</scope>
    <source>
        <strain evidence="4 7">LMG 24856</strain>
    </source>
</reference>
<keyword evidence="2" id="KW-0472">Membrane</keyword>
<organism evidence="5 6">
    <name type="scientific">Leeuwenhoekiella palythoae</name>
    <dbReference type="NCBI Taxonomy" id="573501"/>
    <lineage>
        <taxon>Bacteria</taxon>
        <taxon>Pseudomonadati</taxon>
        <taxon>Bacteroidota</taxon>
        <taxon>Flavobacteriia</taxon>
        <taxon>Flavobacteriales</taxon>
        <taxon>Flavobacteriaceae</taxon>
        <taxon>Leeuwenhoekiella</taxon>
    </lineage>
</organism>
<dbReference type="InterPro" id="IPR005135">
    <property type="entry name" value="Endo/exonuclease/phosphatase"/>
</dbReference>
<keyword evidence="2" id="KW-1133">Transmembrane helix</keyword>
<dbReference type="EMBL" id="QOVN01000004">
    <property type="protein sequence ID" value="RXG28987.1"/>
    <property type="molecule type" value="Genomic_DNA"/>
</dbReference>
<feature type="transmembrane region" description="Helical" evidence="2">
    <location>
        <begin position="7"/>
        <end position="30"/>
    </location>
</feature>
<keyword evidence="5" id="KW-0540">Nuclease</keyword>
<gene>
    <name evidence="4" type="ORF">DSM01_2449</name>
    <name evidence="5" type="ORF">SAMN04487999_0027</name>
</gene>
<evidence type="ECO:0000313" key="5">
    <source>
        <dbReference type="EMBL" id="SHH36841.1"/>
    </source>
</evidence>
<dbReference type="Proteomes" id="UP000290037">
    <property type="component" value="Unassembled WGS sequence"/>
</dbReference>
<keyword evidence="2" id="KW-0812">Transmembrane</keyword>
<feature type="domain" description="Endonuclease/exonuclease/phosphatase" evidence="3">
    <location>
        <begin position="109"/>
        <end position="314"/>
    </location>
</feature>
<dbReference type="OrthoDB" id="9796594at2"/>
<reference evidence="6" key="2">
    <citation type="submission" date="2016-11" db="EMBL/GenBank/DDBJ databases">
        <authorList>
            <person name="Varghese N."/>
            <person name="Submissions S."/>
        </authorList>
    </citation>
    <scope>NUCLEOTIDE SEQUENCE [LARGE SCALE GENOMIC DNA]</scope>
    <source>
        <strain evidence="6">DSM 19859</strain>
    </source>
</reference>
<keyword evidence="5" id="KW-0378">Hydrolase</keyword>
<dbReference type="AlphaFoldDB" id="A0A1M5SEE0"/>
<dbReference type="Pfam" id="PF03372">
    <property type="entry name" value="Exo_endo_phos"/>
    <property type="match status" value="1"/>
</dbReference>
<proteinExistence type="predicted"/>
<dbReference type="GO" id="GO:0004527">
    <property type="term" value="F:exonuclease activity"/>
    <property type="evidence" value="ECO:0007669"/>
    <property type="project" value="UniProtKB-KW"/>
</dbReference>
<keyword evidence="5" id="KW-0255">Endonuclease</keyword>
<reference evidence="5" key="1">
    <citation type="submission" date="2016-11" db="EMBL/GenBank/DDBJ databases">
        <authorList>
            <person name="Jaros S."/>
            <person name="Januszkiewicz K."/>
            <person name="Wedrychowicz H."/>
        </authorList>
    </citation>
    <scope>NUCLEOTIDE SEQUENCE [LARGE SCALE GENOMIC DNA]</scope>
    <source>
        <strain evidence="5">DSM 19859</strain>
    </source>
</reference>
<feature type="compositionally biased region" description="Basic and acidic residues" evidence="1">
    <location>
        <begin position="325"/>
        <end position="364"/>
    </location>
</feature>
<sequence>MTFKNVLQIIGGIAIVLTIAPFIAADYWWIRIFDFPHMQLTIFTAAATLAYFIKFDIKWAKDYAFMSIMIACLVFQVVKIYPYTPLAEKDVLDSTITDQNRTFKLLVANVLQKNKKHEALLEEVEAKDPHILLLLETDKDWLNAIAPTLSKNYPHYKGIPLDNTYGMLLYSKFPLEDPKIHFQIDDSIPSIESVVQLPSGDRFELYAIHPTPPMPQHNPMSTDRDAEMMKTAFKSRNNTLPVIAIGDFNDVAWSESTELFKEVSELLDLRIGRGLFNTFSAKSKIMRWPLDHIFVSEHFRAKTVLRGNAIGSDHFPAFAELTLEPENKAEQMPKPPREEQLERAYDIIKKEATQKDTRKQSDNT</sequence>
<protein>
    <submittedName>
        <fullName evidence="4">Endonuclease/exonuclease/phosphatase (EEP) superfamily protein YafD</fullName>
    </submittedName>
    <submittedName>
        <fullName evidence="5">Uncharacterized conserved protein YafD, endonuclease/exonuclease/phosphatase (EEP) superfamily</fullName>
    </submittedName>
</protein>
<dbReference type="GO" id="GO:0004519">
    <property type="term" value="F:endonuclease activity"/>
    <property type="evidence" value="ECO:0007669"/>
    <property type="project" value="UniProtKB-KW"/>
</dbReference>
<evidence type="ECO:0000313" key="4">
    <source>
        <dbReference type="EMBL" id="RXG28987.1"/>
    </source>
</evidence>
<dbReference type="Proteomes" id="UP000184240">
    <property type="component" value="Unassembled WGS sequence"/>
</dbReference>
<evidence type="ECO:0000313" key="6">
    <source>
        <dbReference type="Proteomes" id="UP000184240"/>
    </source>
</evidence>
<feature type="transmembrane region" description="Helical" evidence="2">
    <location>
        <begin position="36"/>
        <end position="53"/>
    </location>
</feature>
<dbReference type="EMBL" id="FQXT01000001">
    <property type="protein sequence ID" value="SHH36841.1"/>
    <property type="molecule type" value="Genomic_DNA"/>
</dbReference>
<dbReference type="RefSeq" id="WP_072979108.1">
    <property type="nucleotide sequence ID" value="NZ_FQXT01000001.1"/>
</dbReference>
<evidence type="ECO:0000313" key="7">
    <source>
        <dbReference type="Proteomes" id="UP000290037"/>
    </source>
</evidence>
<dbReference type="Gene3D" id="3.60.10.10">
    <property type="entry name" value="Endonuclease/exonuclease/phosphatase"/>
    <property type="match status" value="1"/>
</dbReference>
<dbReference type="STRING" id="573501.SAMN04487999_0027"/>
<keyword evidence="5" id="KW-0269">Exonuclease</keyword>
<evidence type="ECO:0000256" key="1">
    <source>
        <dbReference type="SAM" id="MobiDB-lite"/>
    </source>
</evidence>
<evidence type="ECO:0000259" key="3">
    <source>
        <dbReference type="Pfam" id="PF03372"/>
    </source>
</evidence>
<feature type="region of interest" description="Disordered" evidence="1">
    <location>
        <begin position="323"/>
        <end position="364"/>
    </location>
</feature>